<dbReference type="PANTHER" id="PTHR42648:SF32">
    <property type="entry name" value="RIBONUCLEASE H-LIKE DOMAIN, GAG-PRE-INTEGRASE DOMAIN PROTEIN-RELATED"/>
    <property type="match status" value="1"/>
</dbReference>
<evidence type="ECO:0000256" key="1">
    <source>
        <dbReference type="ARBA" id="ARBA00022670"/>
    </source>
</evidence>
<name>A0ABQ5B3V0_9ASTR</name>
<keyword evidence="2" id="KW-0175">Coiled coil</keyword>
<keyword evidence="1" id="KW-0645">Protease</keyword>
<protein>
    <submittedName>
        <fullName evidence="5">Ribonuclease H-like domain-containing protein</fullName>
    </submittedName>
</protein>
<keyword evidence="1" id="KW-0378">Hydrolase</keyword>
<organism evidence="5 6">
    <name type="scientific">Tanacetum coccineum</name>
    <dbReference type="NCBI Taxonomy" id="301880"/>
    <lineage>
        <taxon>Eukaryota</taxon>
        <taxon>Viridiplantae</taxon>
        <taxon>Streptophyta</taxon>
        <taxon>Embryophyta</taxon>
        <taxon>Tracheophyta</taxon>
        <taxon>Spermatophyta</taxon>
        <taxon>Magnoliopsida</taxon>
        <taxon>eudicotyledons</taxon>
        <taxon>Gunneridae</taxon>
        <taxon>Pentapetalae</taxon>
        <taxon>asterids</taxon>
        <taxon>campanulids</taxon>
        <taxon>Asterales</taxon>
        <taxon>Asteraceae</taxon>
        <taxon>Asteroideae</taxon>
        <taxon>Anthemideae</taxon>
        <taxon>Anthemidinae</taxon>
        <taxon>Tanacetum</taxon>
    </lineage>
</organism>
<evidence type="ECO:0000259" key="4">
    <source>
        <dbReference type="PROSITE" id="PS50994"/>
    </source>
</evidence>
<dbReference type="InterPro" id="IPR001584">
    <property type="entry name" value="Integrase_cat-core"/>
</dbReference>
<dbReference type="EMBL" id="BQNB010012844">
    <property type="protein sequence ID" value="GJT08617.1"/>
    <property type="molecule type" value="Genomic_DNA"/>
</dbReference>
<dbReference type="PANTHER" id="PTHR42648">
    <property type="entry name" value="TRANSPOSASE, PUTATIVE-RELATED"/>
    <property type="match status" value="1"/>
</dbReference>
<dbReference type="InterPro" id="IPR039537">
    <property type="entry name" value="Retrotran_Ty1/copia-like"/>
</dbReference>
<dbReference type="InterPro" id="IPR036397">
    <property type="entry name" value="RNaseH_sf"/>
</dbReference>
<reference evidence="5" key="1">
    <citation type="journal article" date="2022" name="Int. J. Mol. Sci.">
        <title>Draft Genome of Tanacetum Coccineum: Genomic Comparison of Closely Related Tanacetum-Family Plants.</title>
        <authorList>
            <person name="Yamashiro T."/>
            <person name="Shiraishi A."/>
            <person name="Nakayama K."/>
            <person name="Satake H."/>
        </authorList>
    </citation>
    <scope>NUCLEOTIDE SEQUENCE</scope>
</reference>
<feature type="compositionally biased region" description="Polar residues" evidence="3">
    <location>
        <begin position="359"/>
        <end position="368"/>
    </location>
</feature>
<sequence length="720" mass="81960">MNFDDLYNNFKIVEQEVKGTASSSSQNMAFVSSLSSTNEVNTAYGVSTANTQVNPVGTQVSTASTQVSTANLSDDTVYTFFASQPNGSQLVYEDLEQIHEDDIEEMDLKWQLALLSIRTRRFFQKTGKKITINGSDTAGFDKSKVECFNCHKIGHFAREFRGPRNQDSINRNQDNPRRTVNVEETSSKSMVAIDGAGFDWSYMADNEVPTNMALMAFSDSEVHNDKTCSKTCLKRFETVKTQLDDLRIDHNKFEFNLATYKRGLAYVEEQRVFYKRNEVIFYEQLAVLKRDILYKDSEISMLKSELEKLKQEKESNQLKIENFDNASKNLDKLIGSQITEKVERVWEEFQQPEFKGYEPQTSKSVSEDISNEARESPNTPLVKELVLDNKLEKKTAFPTVAKIEFADCNYHHRERVVSGNNYTKVNYNYSAKQAHPSTYRNMVPRAVLMKTGLRSLNIVRPVNTAHPKTTVYSARPMSHISKSAQSTVKRPYQIRIALTYKKFSQKVNTAKGKFYTARPKAVNTARLNSAVVNAVWENQGHPQKEDQGYVDCGCSRHMTVNMSYLSNFKEFNGGYVTFGGGAKGGKITGKGNLKTAYESQVLLKVPRKNNMYSVDMKNIVPTECLTCLVKKATLDESMLWHRRLGKATQSLLFTWVFFLATKDETSGFLKRFITEIENLVDKKVKIIRCDNGTEFKNRVMSEFCEEKGIKKEFSAAKTPQ</sequence>
<dbReference type="Pfam" id="PF22936">
    <property type="entry name" value="Pol_BBD"/>
    <property type="match status" value="1"/>
</dbReference>
<accession>A0ABQ5B3V0</accession>
<gene>
    <name evidence="5" type="ORF">Tco_0843079</name>
</gene>
<dbReference type="Gene3D" id="3.30.420.10">
    <property type="entry name" value="Ribonuclease H-like superfamily/Ribonuclease H"/>
    <property type="match status" value="1"/>
</dbReference>
<dbReference type="InterPro" id="IPR012337">
    <property type="entry name" value="RNaseH-like_sf"/>
</dbReference>
<reference evidence="5" key="2">
    <citation type="submission" date="2022-01" db="EMBL/GenBank/DDBJ databases">
        <authorList>
            <person name="Yamashiro T."/>
            <person name="Shiraishi A."/>
            <person name="Satake H."/>
            <person name="Nakayama K."/>
        </authorList>
    </citation>
    <scope>NUCLEOTIDE SEQUENCE</scope>
</reference>
<feature type="region of interest" description="Disordered" evidence="3">
    <location>
        <begin position="357"/>
        <end position="377"/>
    </location>
</feature>
<comment type="caution">
    <text evidence="5">The sequence shown here is derived from an EMBL/GenBank/DDBJ whole genome shotgun (WGS) entry which is preliminary data.</text>
</comment>
<dbReference type="SUPFAM" id="SSF53098">
    <property type="entry name" value="Ribonuclease H-like"/>
    <property type="match status" value="1"/>
</dbReference>
<evidence type="ECO:0000313" key="6">
    <source>
        <dbReference type="Proteomes" id="UP001151760"/>
    </source>
</evidence>
<keyword evidence="6" id="KW-1185">Reference proteome</keyword>
<dbReference type="InterPro" id="IPR054722">
    <property type="entry name" value="PolX-like_BBD"/>
</dbReference>
<evidence type="ECO:0000313" key="5">
    <source>
        <dbReference type="EMBL" id="GJT08617.1"/>
    </source>
</evidence>
<dbReference type="Proteomes" id="UP001151760">
    <property type="component" value="Unassembled WGS sequence"/>
</dbReference>
<evidence type="ECO:0000256" key="2">
    <source>
        <dbReference type="SAM" id="Coils"/>
    </source>
</evidence>
<feature type="coiled-coil region" evidence="2">
    <location>
        <begin position="299"/>
        <end position="326"/>
    </location>
</feature>
<proteinExistence type="predicted"/>
<evidence type="ECO:0000256" key="3">
    <source>
        <dbReference type="SAM" id="MobiDB-lite"/>
    </source>
</evidence>
<feature type="domain" description="Integrase catalytic" evidence="4">
    <location>
        <begin position="602"/>
        <end position="720"/>
    </location>
</feature>
<dbReference type="SUPFAM" id="SSF57756">
    <property type="entry name" value="Retrovirus zinc finger-like domains"/>
    <property type="match status" value="1"/>
</dbReference>
<dbReference type="InterPro" id="IPR036875">
    <property type="entry name" value="Znf_CCHC_sf"/>
</dbReference>
<dbReference type="PROSITE" id="PS50994">
    <property type="entry name" value="INTEGRASE"/>
    <property type="match status" value="1"/>
</dbReference>